<name>A0A9N9P1Z7_9GLOM</name>
<dbReference type="OrthoDB" id="2385811at2759"/>
<keyword evidence="2" id="KW-1185">Reference proteome</keyword>
<evidence type="ECO:0000313" key="2">
    <source>
        <dbReference type="Proteomes" id="UP000789396"/>
    </source>
</evidence>
<feature type="non-terminal residue" evidence="1">
    <location>
        <position position="1"/>
    </location>
</feature>
<protein>
    <submittedName>
        <fullName evidence="1">18515_t:CDS:1</fullName>
    </submittedName>
</protein>
<sequence length="55" mass="5997">STIYYIGGLHNGGAVSKFDTLSLQWSEPITSGSIPTPPFERSDEVMKFSQCVIFG</sequence>
<feature type="non-terminal residue" evidence="1">
    <location>
        <position position="55"/>
    </location>
</feature>
<organism evidence="1 2">
    <name type="scientific">Racocetra fulgida</name>
    <dbReference type="NCBI Taxonomy" id="60492"/>
    <lineage>
        <taxon>Eukaryota</taxon>
        <taxon>Fungi</taxon>
        <taxon>Fungi incertae sedis</taxon>
        <taxon>Mucoromycota</taxon>
        <taxon>Glomeromycotina</taxon>
        <taxon>Glomeromycetes</taxon>
        <taxon>Diversisporales</taxon>
        <taxon>Gigasporaceae</taxon>
        <taxon>Racocetra</taxon>
    </lineage>
</organism>
<gene>
    <name evidence="1" type="ORF">RFULGI_LOCUS15963</name>
</gene>
<accession>A0A9N9P1Z7</accession>
<dbReference type="Proteomes" id="UP000789396">
    <property type="component" value="Unassembled WGS sequence"/>
</dbReference>
<dbReference type="AlphaFoldDB" id="A0A9N9P1Z7"/>
<proteinExistence type="predicted"/>
<reference evidence="1" key="1">
    <citation type="submission" date="2021-06" db="EMBL/GenBank/DDBJ databases">
        <authorList>
            <person name="Kallberg Y."/>
            <person name="Tangrot J."/>
            <person name="Rosling A."/>
        </authorList>
    </citation>
    <scope>NUCLEOTIDE SEQUENCE</scope>
    <source>
        <strain evidence="1">IN212</strain>
    </source>
</reference>
<comment type="caution">
    <text evidence="1">The sequence shown here is derived from an EMBL/GenBank/DDBJ whole genome shotgun (WGS) entry which is preliminary data.</text>
</comment>
<dbReference type="EMBL" id="CAJVPZ010054023">
    <property type="protein sequence ID" value="CAG8782640.1"/>
    <property type="molecule type" value="Genomic_DNA"/>
</dbReference>
<evidence type="ECO:0000313" key="1">
    <source>
        <dbReference type="EMBL" id="CAG8782640.1"/>
    </source>
</evidence>